<dbReference type="eggNOG" id="ENOG502QSQW">
    <property type="taxonomic scope" value="Eukaryota"/>
</dbReference>
<dbReference type="PANTHER" id="PTHR12498:SF0">
    <property type="entry name" value="PROTEIN N-TERMINAL ASPARAGINE AMIDOHYDROLASE"/>
    <property type="match status" value="1"/>
</dbReference>
<name>B9REJ9_RICCO</name>
<dbReference type="Proteomes" id="UP000008311">
    <property type="component" value="Unassembled WGS sequence"/>
</dbReference>
<dbReference type="InParanoid" id="B9REJ9"/>
<dbReference type="STRING" id="3988.B9REJ9"/>
<accession>B9REJ9</accession>
<evidence type="ECO:0000313" key="2">
    <source>
        <dbReference type="Proteomes" id="UP000008311"/>
    </source>
</evidence>
<dbReference type="PANTHER" id="PTHR12498">
    <property type="entry name" value="N-TERMINAL ASPARAGINE AMIDOHYDROLASE"/>
    <property type="match status" value="1"/>
</dbReference>
<keyword evidence="2" id="KW-1185">Reference proteome</keyword>
<organism evidence="1 2">
    <name type="scientific">Ricinus communis</name>
    <name type="common">Castor bean</name>
    <dbReference type="NCBI Taxonomy" id="3988"/>
    <lineage>
        <taxon>Eukaryota</taxon>
        <taxon>Viridiplantae</taxon>
        <taxon>Streptophyta</taxon>
        <taxon>Embryophyta</taxon>
        <taxon>Tracheophyta</taxon>
        <taxon>Spermatophyta</taxon>
        <taxon>Magnoliopsida</taxon>
        <taxon>eudicotyledons</taxon>
        <taxon>Gunneridae</taxon>
        <taxon>Pentapetalae</taxon>
        <taxon>rosids</taxon>
        <taxon>fabids</taxon>
        <taxon>Malpighiales</taxon>
        <taxon>Euphorbiaceae</taxon>
        <taxon>Acalyphoideae</taxon>
        <taxon>Acalypheae</taxon>
        <taxon>Ricinus</taxon>
    </lineage>
</organism>
<protein>
    <submittedName>
        <fullName evidence="1">Uncharacterized protein</fullName>
    </submittedName>
</protein>
<evidence type="ECO:0000313" key="1">
    <source>
        <dbReference type="EMBL" id="EEF50202.1"/>
    </source>
</evidence>
<gene>
    <name evidence="1" type="ORF">RCOM_1772570</name>
</gene>
<proteinExistence type="predicted"/>
<sequence>MSTGSINPARFDRTTRCPDEIVRRIRVGASYQDPTWDGKLLETYDTLADRFVIAACSWNLYQLHVALTLQHLSDVEILLSCSTSPSAEGPDFVDNMRRQWDYLIEHPDWQYTFPNRQPHIFERTADGGWRRWLQSSQDTSQEPLAENLLQTM</sequence>
<dbReference type="GO" id="GO:0008418">
    <property type="term" value="F:protein-N-terminal asparagine amidohydrolase activity"/>
    <property type="evidence" value="ECO:0007669"/>
    <property type="project" value="InterPro"/>
</dbReference>
<dbReference type="AlphaFoldDB" id="B9REJ9"/>
<reference evidence="2" key="1">
    <citation type="journal article" date="2010" name="Nat. Biotechnol.">
        <title>Draft genome sequence of the oilseed species Ricinus communis.</title>
        <authorList>
            <person name="Chan A.P."/>
            <person name="Crabtree J."/>
            <person name="Zhao Q."/>
            <person name="Lorenzi H."/>
            <person name="Orvis J."/>
            <person name="Puiu D."/>
            <person name="Melake-Berhan A."/>
            <person name="Jones K.M."/>
            <person name="Redman J."/>
            <person name="Chen G."/>
            <person name="Cahoon E.B."/>
            <person name="Gedil M."/>
            <person name="Stanke M."/>
            <person name="Haas B.J."/>
            <person name="Wortman J.R."/>
            <person name="Fraser-Liggett C.M."/>
            <person name="Ravel J."/>
            <person name="Rabinowicz P.D."/>
        </authorList>
    </citation>
    <scope>NUCLEOTIDE SEQUENCE [LARGE SCALE GENOMIC DNA]</scope>
    <source>
        <strain evidence="2">cv. Hale</strain>
    </source>
</reference>
<dbReference type="Pfam" id="PF14736">
    <property type="entry name" value="N_Asn_amidohyd"/>
    <property type="match status" value="1"/>
</dbReference>
<dbReference type="EMBL" id="EQ973776">
    <property type="protein sequence ID" value="EEF50202.1"/>
    <property type="molecule type" value="Genomic_DNA"/>
</dbReference>
<dbReference type="InterPro" id="IPR026750">
    <property type="entry name" value="NTAN1"/>
</dbReference>